<comment type="similarity">
    <text evidence="1">Belongs to the transposase 8 family.</text>
</comment>
<sequence>MATMGEFLQDYGVDIRTNGPRRWTDEIKARIVAESLQPSVTVNAVAARYGLRANHLSEWRSRARLGRLVCLRLKMTASVLRRSWCRMAAVRMCQLLPGQPAKPDGSSPGSIEIAIGRVIIRLEGTSSSDRIAEIVRAIGGAAMMFPSNRVPVLVSTQLVDFRKGHLPCRSGERSDE</sequence>
<dbReference type="EMBL" id="CP022415">
    <property type="protein sequence ID" value="ASM71169.1"/>
    <property type="molecule type" value="Genomic_DNA"/>
</dbReference>
<dbReference type="GO" id="GO:0004803">
    <property type="term" value="F:transposase activity"/>
    <property type="evidence" value="ECO:0007669"/>
    <property type="project" value="InterPro"/>
</dbReference>
<dbReference type="InterPro" id="IPR036388">
    <property type="entry name" value="WH-like_DNA-bd_sf"/>
</dbReference>
<dbReference type="InterPro" id="IPR010921">
    <property type="entry name" value="Trp_repressor/repl_initiator"/>
</dbReference>
<dbReference type="SUPFAM" id="SSF48295">
    <property type="entry name" value="TrpR-like"/>
    <property type="match status" value="1"/>
</dbReference>
<proteinExistence type="inferred from homology"/>
<keyword evidence="3" id="KW-1185">Reference proteome</keyword>
<evidence type="ECO:0000313" key="2">
    <source>
        <dbReference type="EMBL" id="ASM71169.1"/>
    </source>
</evidence>
<dbReference type="GO" id="GO:0043565">
    <property type="term" value="F:sequence-specific DNA binding"/>
    <property type="evidence" value="ECO:0007669"/>
    <property type="project" value="InterPro"/>
</dbReference>
<name>A0A221JWR3_9RHOB</name>
<dbReference type="GO" id="GO:0006313">
    <property type="term" value="P:DNA transposition"/>
    <property type="evidence" value="ECO:0007669"/>
    <property type="project" value="InterPro"/>
</dbReference>
<organism evidence="2 3">
    <name type="scientific">Pseudosulfitobacter pseudonitzschiae</name>
    <dbReference type="NCBI Taxonomy" id="1402135"/>
    <lineage>
        <taxon>Bacteria</taxon>
        <taxon>Pseudomonadati</taxon>
        <taxon>Pseudomonadota</taxon>
        <taxon>Alphaproteobacteria</taxon>
        <taxon>Rhodobacterales</taxon>
        <taxon>Roseobacteraceae</taxon>
        <taxon>Pseudosulfitobacter</taxon>
    </lineage>
</organism>
<dbReference type="PANTHER" id="PTHR37936:SF3">
    <property type="entry name" value="TRANSPOSASE INSC FOR INSERTION ELEMENT IS2A-RELATED"/>
    <property type="match status" value="1"/>
</dbReference>
<accession>A0A221JWR3</accession>
<dbReference type="RefSeq" id="WP_345889519.1">
    <property type="nucleotide sequence ID" value="NZ_JBMGNR010000004.1"/>
</dbReference>
<evidence type="ECO:0000313" key="3">
    <source>
        <dbReference type="Proteomes" id="UP000199754"/>
    </source>
</evidence>
<dbReference type="AlphaFoldDB" id="A0A221JWR3"/>
<protein>
    <submittedName>
        <fullName evidence="2">Transposase</fullName>
    </submittedName>
</protein>
<dbReference type="PANTHER" id="PTHR37936">
    <property type="entry name" value="TRANSPOSASE INSC FOR INSERTION ELEMENT IS2A-RELATED"/>
    <property type="match status" value="1"/>
</dbReference>
<dbReference type="KEGG" id="spse:SULPSESMR1_00334"/>
<gene>
    <name evidence="2" type="ORF">SULPSESMR1_00334</name>
</gene>
<dbReference type="InterPro" id="IPR002514">
    <property type="entry name" value="Transposase_8"/>
</dbReference>
<reference evidence="2 3" key="1">
    <citation type="submission" date="2017-07" db="EMBL/GenBank/DDBJ databases">
        <title>Genome Sequence of Sulfitobacter pseudonitzschiae Strain SMR1 Isolated from a culture of the Diatom Skeletonema marinoi.</title>
        <authorList>
            <person name="Topel M."/>
            <person name="Pinder M.I.M."/>
            <person name="Johansson O.N."/>
            <person name="Kourtchenko O."/>
            <person name="Godhe A."/>
            <person name="Clarke A.K."/>
        </authorList>
    </citation>
    <scope>NUCLEOTIDE SEQUENCE [LARGE SCALE GENOMIC DNA]</scope>
    <source>
        <strain evidence="2 3">SMR1</strain>
    </source>
</reference>
<dbReference type="Gene3D" id="1.10.10.10">
    <property type="entry name" value="Winged helix-like DNA-binding domain superfamily/Winged helix DNA-binding domain"/>
    <property type="match status" value="1"/>
</dbReference>
<dbReference type="Pfam" id="PF01527">
    <property type="entry name" value="HTH_Tnp_1"/>
    <property type="match status" value="1"/>
</dbReference>
<dbReference type="Proteomes" id="UP000199754">
    <property type="component" value="Chromosome"/>
</dbReference>
<evidence type="ECO:0000256" key="1">
    <source>
        <dbReference type="ARBA" id="ARBA00009964"/>
    </source>
</evidence>